<comment type="caution">
    <text evidence="1">The sequence shown here is derived from an EMBL/GenBank/DDBJ whole genome shotgun (WGS) entry which is preliminary data.</text>
</comment>
<dbReference type="EMBL" id="VIFY01000006">
    <property type="protein sequence ID" value="TQB76846.1"/>
    <property type="molecule type" value="Genomic_DNA"/>
</dbReference>
<organism evidence="1 2">
    <name type="scientific">Monascus purpureus</name>
    <name type="common">Red mold</name>
    <name type="synonym">Monascus anka</name>
    <dbReference type="NCBI Taxonomy" id="5098"/>
    <lineage>
        <taxon>Eukaryota</taxon>
        <taxon>Fungi</taxon>
        <taxon>Dikarya</taxon>
        <taxon>Ascomycota</taxon>
        <taxon>Pezizomycotina</taxon>
        <taxon>Eurotiomycetes</taxon>
        <taxon>Eurotiomycetidae</taxon>
        <taxon>Eurotiales</taxon>
        <taxon>Aspergillaceae</taxon>
        <taxon>Monascus</taxon>
    </lineage>
</organism>
<dbReference type="AlphaFoldDB" id="A0A507R7H1"/>
<gene>
    <name evidence="1" type="ORF">MPDQ_006623</name>
</gene>
<keyword evidence="2" id="KW-1185">Reference proteome</keyword>
<reference evidence="1 2" key="1">
    <citation type="submission" date="2019-06" db="EMBL/GenBank/DDBJ databases">
        <title>Wine fermentation using esterase from Monascus purpureus.</title>
        <authorList>
            <person name="Geng C."/>
            <person name="Zhang Y."/>
        </authorList>
    </citation>
    <scope>NUCLEOTIDE SEQUENCE [LARGE SCALE GENOMIC DNA]</scope>
    <source>
        <strain evidence="1">HQ1</strain>
    </source>
</reference>
<evidence type="ECO:0000313" key="1">
    <source>
        <dbReference type="EMBL" id="TQB76846.1"/>
    </source>
</evidence>
<sequence length="321" mass="36330">MRCALADQRNLGLESFQGLPWHFASEMWECLGRYGKQTLYMWKLLAKVYPDQFRQVAPYKCMKVNCPRMSVRKYLGLTQGDASNWATVITLAAPFARVPELVDIPNVAKNLVALEISTVSEELRFMTDPDDVNDEETTTMTLSDRIVRTWSELARSSGAFAHLRVLSLRDQADLSRMALHYLTSFPALCVILIQNCPKITLSKGIEQNGWAAGSFSQLVRGTDDSWSYSLYELYKASLLAVDTEYTLSRDTPILDFQMGGSLGKSGLRSPPTVLFRREAMELEPREPELKRPRLGENTGRKKAVMKNRRGKDLTGVLEEFL</sequence>
<name>A0A507R7H1_MONPU</name>
<accession>A0A507R7H1</accession>
<protein>
    <submittedName>
        <fullName evidence="1">Uncharacterized protein</fullName>
    </submittedName>
</protein>
<dbReference type="Proteomes" id="UP000319663">
    <property type="component" value="Unassembled WGS sequence"/>
</dbReference>
<proteinExistence type="predicted"/>
<evidence type="ECO:0000313" key="2">
    <source>
        <dbReference type="Proteomes" id="UP000319663"/>
    </source>
</evidence>